<evidence type="ECO:0000259" key="6">
    <source>
        <dbReference type="Pfam" id="PF04932"/>
    </source>
</evidence>
<feature type="transmembrane region" description="Helical" evidence="5">
    <location>
        <begin position="71"/>
        <end position="90"/>
    </location>
</feature>
<keyword evidence="3 5" id="KW-1133">Transmembrane helix</keyword>
<dbReference type="AlphaFoldDB" id="A0A2W4QCM9"/>
<comment type="subcellular location">
    <subcellularLocation>
        <location evidence="1">Membrane</location>
        <topology evidence="1">Multi-pass membrane protein</topology>
    </subcellularLocation>
</comment>
<evidence type="ECO:0000313" key="7">
    <source>
        <dbReference type="EMBL" id="PZN68946.1"/>
    </source>
</evidence>
<proteinExistence type="predicted"/>
<feature type="transmembrane region" description="Helical" evidence="5">
    <location>
        <begin position="196"/>
        <end position="217"/>
    </location>
</feature>
<dbReference type="InterPro" id="IPR007016">
    <property type="entry name" value="O-antigen_ligase-rel_domated"/>
</dbReference>
<reference evidence="7 8" key="1">
    <citation type="journal article" date="2018" name="Aquat. Microb. Ecol.">
        <title>Gammaproteobacterial methanotrophs dominate.</title>
        <authorList>
            <person name="Rissanen A.J."/>
            <person name="Saarenheimo J."/>
            <person name="Tiirola M."/>
            <person name="Peura S."/>
            <person name="Aalto S.L."/>
            <person name="Karvinen A."/>
            <person name="Nykanen H."/>
        </authorList>
    </citation>
    <scope>NUCLEOTIDE SEQUENCE [LARGE SCALE GENOMIC DNA]</scope>
    <source>
        <strain evidence="7">AMbin10</strain>
    </source>
</reference>
<dbReference type="Proteomes" id="UP000249396">
    <property type="component" value="Unassembled WGS sequence"/>
</dbReference>
<feature type="transmembrane region" description="Helical" evidence="5">
    <location>
        <begin position="372"/>
        <end position="396"/>
    </location>
</feature>
<accession>A0A2W4QCM9</accession>
<dbReference type="PANTHER" id="PTHR37422:SF13">
    <property type="entry name" value="LIPOPOLYSACCHARIDE BIOSYNTHESIS PROTEIN PA4999-RELATED"/>
    <property type="match status" value="1"/>
</dbReference>
<dbReference type="EMBL" id="QJPH01000591">
    <property type="protein sequence ID" value="PZN68946.1"/>
    <property type="molecule type" value="Genomic_DNA"/>
</dbReference>
<evidence type="ECO:0000256" key="1">
    <source>
        <dbReference type="ARBA" id="ARBA00004141"/>
    </source>
</evidence>
<dbReference type="InterPro" id="IPR051533">
    <property type="entry name" value="WaaL-like"/>
</dbReference>
<organism evidence="7 8">
    <name type="scientific">Candidatus Methylumidiphilus alinenensis</name>
    <dbReference type="NCBI Taxonomy" id="2202197"/>
    <lineage>
        <taxon>Bacteria</taxon>
        <taxon>Pseudomonadati</taxon>
        <taxon>Pseudomonadota</taxon>
        <taxon>Gammaproteobacteria</taxon>
        <taxon>Methylococcales</taxon>
        <taxon>Candidatus Methylumidiphilus</taxon>
    </lineage>
</organism>
<evidence type="ECO:0000256" key="4">
    <source>
        <dbReference type="ARBA" id="ARBA00023136"/>
    </source>
</evidence>
<protein>
    <recommendedName>
        <fullName evidence="6">O-antigen ligase-related domain-containing protein</fullName>
    </recommendedName>
</protein>
<feature type="transmembrane region" description="Helical" evidence="5">
    <location>
        <begin position="125"/>
        <end position="147"/>
    </location>
</feature>
<feature type="transmembrane region" description="Helical" evidence="5">
    <location>
        <begin position="408"/>
        <end position="428"/>
    </location>
</feature>
<evidence type="ECO:0000256" key="3">
    <source>
        <dbReference type="ARBA" id="ARBA00022989"/>
    </source>
</evidence>
<dbReference type="GO" id="GO:0016020">
    <property type="term" value="C:membrane"/>
    <property type="evidence" value="ECO:0007669"/>
    <property type="project" value="UniProtKB-SubCell"/>
</dbReference>
<evidence type="ECO:0000313" key="8">
    <source>
        <dbReference type="Proteomes" id="UP000249396"/>
    </source>
</evidence>
<sequence>MLIAAFNSRNENASHSDLSRLDTIGGFGLFLFLLFFQLNATVAYIGLLILSLVFASQAKTWMPVMKRDSVAIVYLLITLYIVFFTIWAIVEFPATSGDQRKLLFNWMHWLFFIPVAWQQFRHRKYIGAMLLTLAAGVLIRIIVNFPWADFGKLFQTERTGFGTSMTVFAPIASSTVLGLLLLAPRMATQNSTTTKWLLWLRTSGWLVGSAILLESIVLTQTRGVWLASALVFPLALVVRYKSALANHVKISTQSVAVLALLCGLAGLFVHKNYQTLFNRVNSEQVQSQPEVVKQQIEGQEVLLTTSVGYRKIFWEIGWRKWKERAFFGWGPGTTEELLKQEKNPLFSQSVTRKDGVTVTLHLYHLHNLYLEFLVRFGVLGTLLFLTLPVLLLSNVWKAYAKGGIPWDYVCFLFAGWGLMAIMAFFDFQLYKYAWRNYCLIWAALTYAVQLEQLTLQHEKIQSKK</sequence>
<feature type="transmembrane region" description="Helical" evidence="5">
    <location>
        <begin position="252"/>
        <end position="270"/>
    </location>
</feature>
<comment type="caution">
    <text evidence="7">The sequence shown here is derived from an EMBL/GenBank/DDBJ whole genome shotgun (WGS) entry which is preliminary data.</text>
</comment>
<name>A0A2W4QCM9_9GAMM</name>
<feature type="domain" description="O-antigen ligase-related" evidence="6">
    <location>
        <begin position="210"/>
        <end position="385"/>
    </location>
</feature>
<feature type="transmembrane region" description="Helical" evidence="5">
    <location>
        <begin position="167"/>
        <end position="184"/>
    </location>
</feature>
<evidence type="ECO:0000256" key="5">
    <source>
        <dbReference type="SAM" id="Phobius"/>
    </source>
</evidence>
<evidence type="ECO:0000256" key="2">
    <source>
        <dbReference type="ARBA" id="ARBA00022692"/>
    </source>
</evidence>
<feature type="transmembrane region" description="Helical" evidence="5">
    <location>
        <begin position="24"/>
        <end position="50"/>
    </location>
</feature>
<dbReference type="Pfam" id="PF04932">
    <property type="entry name" value="Wzy_C"/>
    <property type="match status" value="1"/>
</dbReference>
<keyword evidence="2 5" id="KW-0812">Transmembrane</keyword>
<dbReference type="PANTHER" id="PTHR37422">
    <property type="entry name" value="TEICHURONIC ACID BIOSYNTHESIS PROTEIN TUAE"/>
    <property type="match status" value="1"/>
</dbReference>
<keyword evidence="4 5" id="KW-0472">Membrane</keyword>
<feature type="transmembrane region" description="Helical" evidence="5">
    <location>
        <begin position="223"/>
        <end position="240"/>
    </location>
</feature>
<gene>
    <name evidence="7" type="ORF">DM484_30595</name>
</gene>